<sequence>MSPIRGNVALLWSRKLRAGQMNKKEEISMQDSFNRPIEFPQRVTEMKSQCTIVPDLFQRDHPYCGPRIASCSQRSGRANISSDETNISPEILI</sequence>
<organism evidence="2 3">
    <name type="scientific">Araneus ventricosus</name>
    <name type="common">Orbweaver spider</name>
    <name type="synonym">Epeira ventricosa</name>
    <dbReference type="NCBI Taxonomy" id="182803"/>
    <lineage>
        <taxon>Eukaryota</taxon>
        <taxon>Metazoa</taxon>
        <taxon>Ecdysozoa</taxon>
        <taxon>Arthropoda</taxon>
        <taxon>Chelicerata</taxon>
        <taxon>Arachnida</taxon>
        <taxon>Araneae</taxon>
        <taxon>Araneomorphae</taxon>
        <taxon>Entelegynae</taxon>
        <taxon>Araneoidea</taxon>
        <taxon>Araneidae</taxon>
        <taxon>Araneus</taxon>
    </lineage>
</organism>
<dbReference type="AlphaFoldDB" id="A0A4Y2L2X8"/>
<keyword evidence="3" id="KW-1185">Reference proteome</keyword>
<proteinExistence type="predicted"/>
<comment type="caution">
    <text evidence="2">The sequence shown here is derived from an EMBL/GenBank/DDBJ whole genome shotgun (WGS) entry which is preliminary data.</text>
</comment>
<name>A0A4Y2L2X8_ARAVE</name>
<reference evidence="2 3" key="1">
    <citation type="journal article" date="2019" name="Sci. Rep.">
        <title>Orb-weaving spider Araneus ventricosus genome elucidates the spidroin gene catalogue.</title>
        <authorList>
            <person name="Kono N."/>
            <person name="Nakamura H."/>
            <person name="Ohtoshi R."/>
            <person name="Moran D.A.P."/>
            <person name="Shinohara A."/>
            <person name="Yoshida Y."/>
            <person name="Fujiwara M."/>
            <person name="Mori M."/>
            <person name="Tomita M."/>
            <person name="Arakawa K."/>
        </authorList>
    </citation>
    <scope>NUCLEOTIDE SEQUENCE [LARGE SCALE GENOMIC DNA]</scope>
</reference>
<evidence type="ECO:0000256" key="1">
    <source>
        <dbReference type="SAM" id="MobiDB-lite"/>
    </source>
</evidence>
<dbReference type="Proteomes" id="UP000499080">
    <property type="component" value="Unassembled WGS sequence"/>
</dbReference>
<evidence type="ECO:0000313" key="2">
    <source>
        <dbReference type="EMBL" id="GBN08934.1"/>
    </source>
</evidence>
<accession>A0A4Y2L2X8</accession>
<gene>
    <name evidence="2" type="ORF">AVEN_132135_1</name>
</gene>
<dbReference type="EMBL" id="BGPR01005306">
    <property type="protein sequence ID" value="GBN08934.1"/>
    <property type="molecule type" value="Genomic_DNA"/>
</dbReference>
<feature type="region of interest" description="Disordered" evidence="1">
    <location>
        <begin position="74"/>
        <end position="93"/>
    </location>
</feature>
<evidence type="ECO:0000313" key="3">
    <source>
        <dbReference type="Proteomes" id="UP000499080"/>
    </source>
</evidence>
<protein>
    <submittedName>
        <fullName evidence="2">Uncharacterized protein</fullName>
    </submittedName>
</protein>